<dbReference type="Proteomes" id="UP000325286">
    <property type="component" value="Chromosome"/>
</dbReference>
<dbReference type="GO" id="GO:1990281">
    <property type="term" value="C:efflux pump complex"/>
    <property type="evidence" value="ECO:0007669"/>
    <property type="project" value="TreeGrafter"/>
</dbReference>
<dbReference type="OrthoDB" id="9806939at2"/>
<dbReference type="KEGG" id="rul:UC8_21280"/>
<dbReference type="AlphaFoldDB" id="A0A5B9QQD1"/>
<evidence type="ECO:0000313" key="5">
    <source>
        <dbReference type="EMBL" id="QEG40122.1"/>
    </source>
</evidence>
<evidence type="ECO:0000256" key="1">
    <source>
        <dbReference type="ARBA" id="ARBA00009477"/>
    </source>
</evidence>
<reference evidence="5 6" key="1">
    <citation type="submission" date="2019-08" db="EMBL/GenBank/DDBJ databases">
        <title>Deep-cultivation of Planctomycetes and their phenomic and genomic characterization uncovers novel biology.</title>
        <authorList>
            <person name="Wiegand S."/>
            <person name="Jogler M."/>
            <person name="Boedeker C."/>
            <person name="Pinto D."/>
            <person name="Vollmers J."/>
            <person name="Rivas-Marin E."/>
            <person name="Kohn T."/>
            <person name="Peeters S.H."/>
            <person name="Heuer A."/>
            <person name="Rast P."/>
            <person name="Oberbeckmann S."/>
            <person name="Bunk B."/>
            <person name="Jeske O."/>
            <person name="Meyerdierks A."/>
            <person name="Storesund J.E."/>
            <person name="Kallscheuer N."/>
            <person name="Luecker S."/>
            <person name="Lage O.M."/>
            <person name="Pohl T."/>
            <person name="Merkel B.J."/>
            <person name="Hornburger P."/>
            <person name="Mueller R.-W."/>
            <person name="Bruemmer F."/>
            <person name="Labrenz M."/>
            <person name="Spormann A.M."/>
            <person name="Op den Camp H."/>
            <person name="Overmann J."/>
            <person name="Amann R."/>
            <person name="Jetten M.S.M."/>
            <person name="Mascher T."/>
            <person name="Medema M.H."/>
            <person name="Devos D.P."/>
            <person name="Kaster A.-K."/>
            <person name="Ovreas L."/>
            <person name="Rohde M."/>
            <person name="Galperin M.Y."/>
            <person name="Jogler C."/>
        </authorList>
    </citation>
    <scope>NUCLEOTIDE SEQUENCE [LARGE SCALE GENOMIC DNA]</scope>
    <source>
        <strain evidence="5 6">UC8</strain>
    </source>
</reference>
<dbReference type="NCBIfam" id="TIGR01730">
    <property type="entry name" value="RND_mfp"/>
    <property type="match status" value="1"/>
</dbReference>
<proteinExistence type="inferred from homology"/>
<gene>
    <name evidence="5" type="primary">mdtA_3</name>
    <name evidence="5" type="ORF">UC8_21280</name>
</gene>
<dbReference type="InterPro" id="IPR006311">
    <property type="entry name" value="TAT_signal"/>
</dbReference>
<dbReference type="Gene3D" id="2.40.50.100">
    <property type="match status" value="1"/>
</dbReference>
<keyword evidence="2" id="KW-0175">Coiled coil</keyword>
<evidence type="ECO:0000259" key="4">
    <source>
        <dbReference type="Pfam" id="PF25954"/>
    </source>
</evidence>
<dbReference type="InterPro" id="IPR058792">
    <property type="entry name" value="Beta-barrel_RND_2"/>
</dbReference>
<dbReference type="RefSeq" id="WP_068130453.1">
    <property type="nucleotide sequence ID" value="NZ_CP042914.1"/>
</dbReference>
<dbReference type="Pfam" id="PF25954">
    <property type="entry name" value="Beta-barrel_RND_2"/>
    <property type="match status" value="1"/>
</dbReference>
<dbReference type="GO" id="GO:0015562">
    <property type="term" value="F:efflux transmembrane transporter activity"/>
    <property type="evidence" value="ECO:0007669"/>
    <property type="project" value="TreeGrafter"/>
</dbReference>
<evidence type="ECO:0000256" key="3">
    <source>
        <dbReference type="SAM" id="Phobius"/>
    </source>
</evidence>
<keyword evidence="6" id="KW-1185">Reference proteome</keyword>
<sequence>MTSQPTRPQKPSRRRWLQKAFGSLLVIGGVLGLLAGIAYAKSRQIQAAMAAPPPPEMPVAVTLTTAQPTTFRQTSVVIGNLLAPQSITLRTELAGVVTRVHMTPGGSVEKDAVLVELDTRSEQALLKSAEASRKLADSTLQRSQRLKLANANSASELDIAEAELTRAEAQIEELRVRIDKKTLRAPFAAHVGLFDLHVGQYLVEGTEITTLEGIADYLKIDFAMPSHVADAVSIGDQVALHVGAAGIRLSATIVAVDAAANALSRSVTARARLDNPPDILQPNDSVRVTVPYGPPIAARLIPATAIRRGPSGTLAFVVVEIEGQLRAQSRDVVVAGSDGPNARVLSGVEAGEVVVADGSFKVFDGALVADAAAALDSTEPAAPTAVVEPAANAGAAQ</sequence>
<dbReference type="PROSITE" id="PS51318">
    <property type="entry name" value="TAT"/>
    <property type="match status" value="1"/>
</dbReference>
<keyword evidence="3" id="KW-0472">Membrane</keyword>
<feature type="domain" description="CusB-like beta-barrel" evidence="4">
    <location>
        <begin position="221"/>
        <end position="290"/>
    </location>
</feature>
<organism evidence="5 6">
    <name type="scientific">Roseimaritima ulvae</name>
    <dbReference type="NCBI Taxonomy" id="980254"/>
    <lineage>
        <taxon>Bacteria</taxon>
        <taxon>Pseudomonadati</taxon>
        <taxon>Planctomycetota</taxon>
        <taxon>Planctomycetia</taxon>
        <taxon>Pirellulales</taxon>
        <taxon>Pirellulaceae</taxon>
        <taxon>Roseimaritima</taxon>
    </lineage>
</organism>
<accession>A0A5B9QQD1</accession>
<name>A0A5B9QQD1_9BACT</name>
<dbReference type="EMBL" id="CP042914">
    <property type="protein sequence ID" value="QEG40122.1"/>
    <property type="molecule type" value="Genomic_DNA"/>
</dbReference>
<evidence type="ECO:0000313" key="6">
    <source>
        <dbReference type="Proteomes" id="UP000325286"/>
    </source>
</evidence>
<dbReference type="Gene3D" id="2.40.420.20">
    <property type="match status" value="1"/>
</dbReference>
<protein>
    <submittedName>
        <fullName evidence="5">Multidrug resistance protein MdtA</fullName>
    </submittedName>
</protein>
<dbReference type="InterPro" id="IPR006143">
    <property type="entry name" value="RND_pump_MFP"/>
</dbReference>
<evidence type="ECO:0000256" key="2">
    <source>
        <dbReference type="SAM" id="Coils"/>
    </source>
</evidence>
<feature type="coiled-coil region" evidence="2">
    <location>
        <begin position="150"/>
        <end position="184"/>
    </location>
</feature>
<keyword evidence="3" id="KW-1133">Transmembrane helix</keyword>
<dbReference type="PANTHER" id="PTHR30469:SF11">
    <property type="entry name" value="BLL4320 PROTEIN"/>
    <property type="match status" value="1"/>
</dbReference>
<keyword evidence="3" id="KW-0812">Transmembrane</keyword>
<feature type="transmembrane region" description="Helical" evidence="3">
    <location>
        <begin position="21"/>
        <end position="40"/>
    </location>
</feature>
<dbReference type="Gene3D" id="2.40.30.170">
    <property type="match status" value="1"/>
</dbReference>
<dbReference type="PANTHER" id="PTHR30469">
    <property type="entry name" value="MULTIDRUG RESISTANCE PROTEIN MDTA"/>
    <property type="match status" value="1"/>
</dbReference>
<dbReference type="SUPFAM" id="SSF111369">
    <property type="entry name" value="HlyD-like secretion proteins"/>
    <property type="match status" value="1"/>
</dbReference>
<comment type="similarity">
    <text evidence="1">Belongs to the membrane fusion protein (MFP) (TC 8.A.1) family.</text>
</comment>
<dbReference type="Gene3D" id="1.10.287.470">
    <property type="entry name" value="Helix hairpin bin"/>
    <property type="match status" value="1"/>
</dbReference>